<dbReference type="Proteomes" id="UP000662747">
    <property type="component" value="Chromosome"/>
</dbReference>
<dbReference type="PROSITE" id="PS51257">
    <property type="entry name" value="PROKAR_LIPOPROTEIN"/>
    <property type="match status" value="1"/>
</dbReference>
<evidence type="ECO:0000313" key="4">
    <source>
        <dbReference type="Proteomes" id="UP000662747"/>
    </source>
</evidence>
<feature type="chain" id="PRO_5046326998" description="Lipoprotein" evidence="2">
    <location>
        <begin position="19"/>
        <end position="293"/>
    </location>
</feature>
<evidence type="ECO:0000256" key="1">
    <source>
        <dbReference type="SAM" id="MobiDB-lite"/>
    </source>
</evidence>
<gene>
    <name evidence="3" type="ORF">JY651_09420</name>
</gene>
<accession>A0ABX7P3W5</accession>
<reference evidence="3 4" key="1">
    <citation type="submission" date="2021-02" db="EMBL/GenBank/DDBJ databases">
        <title>De Novo genome assembly of isolated myxobacteria.</title>
        <authorList>
            <person name="Stevens D.C."/>
        </authorList>
    </citation>
    <scope>NUCLEOTIDE SEQUENCE [LARGE SCALE GENOMIC DNA]</scope>
    <source>
        <strain evidence="4">SCPEA02</strain>
    </source>
</reference>
<name>A0ABX7P3W5_9BACT</name>
<organism evidence="3 4">
    <name type="scientific">Pyxidicoccus parkwayensis</name>
    <dbReference type="NCBI Taxonomy" id="2813578"/>
    <lineage>
        <taxon>Bacteria</taxon>
        <taxon>Pseudomonadati</taxon>
        <taxon>Myxococcota</taxon>
        <taxon>Myxococcia</taxon>
        <taxon>Myxococcales</taxon>
        <taxon>Cystobacterineae</taxon>
        <taxon>Myxococcaceae</taxon>
        <taxon>Pyxidicoccus</taxon>
    </lineage>
</organism>
<keyword evidence="2" id="KW-0732">Signal</keyword>
<protein>
    <recommendedName>
        <fullName evidence="5">Lipoprotein</fullName>
    </recommendedName>
</protein>
<keyword evidence="4" id="KW-1185">Reference proteome</keyword>
<evidence type="ECO:0008006" key="5">
    <source>
        <dbReference type="Google" id="ProtNLM"/>
    </source>
</evidence>
<sequence length="293" mass="29302">MRARLVMLTGTLALALWATGCSDDNKGQMPDSGDDAGVHPDPDGGTATDGGTDGGGRGSEFACNVARQEGCAAGESCLFADLPDGGTGSRCFAAECDAVLQNCAQGQRCTYVTEAGATRRRCVEAGAAEEGAPCTLAPTDGGPAYDTCEAGLFCKDARQEDGGTVFSCRKLCHATPTCGGSGECNTVLRLEGTSELPLVCGPPSARCDPFGKDCTSPLSCYPSTSGPVCAGSGTRREGESCDFSNQCAPGSSCVNAGGGLTCRPLCKVGGTPACATGTCRDISGNPGVGACVP</sequence>
<evidence type="ECO:0000256" key="2">
    <source>
        <dbReference type="SAM" id="SignalP"/>
    </source>
</evidence>
<feature type="signal peptide" evidence="2">
    <location>
        <begin position="1"/>
        <end position="18"/>
    </location>
</feature>
<proteinExistence type="predicted"/>
<feature type="region of interest" description="Disordered" evidence="1">
    <location>
        <begin position="25"/>
        <end position="54"/>
    </location>
</feature>
<dbReference type="EMBL" id="CP071090">
    <property type="protein sequence ID" value="QSQ25125.1"/>
    <property type="molecule type" value="Genomic_DNA"/>
</dbReference>
<evidence type="ECO:0000313" key="3">
    <source>
        <dbReference type="EMBL" id="QSQ25125.1"/>
    </source>
</evidence>